<dbReference type="Pfam" id="PF13602">
    <property type="entry name" value="ADH_zinc_N_2"/>
    <property type="match status" value="1"/>
</dbReference>
<feature type="compositionally biased region" description="Basic and acidic residues" evidence="2">
    <location>
        <begin position="391"/>
        <end position="472"/>
    </location>
</feature>
<dbReference type="FunCoup" id="A0A7M7KI23">
    <property type="interactions" value="879"/>
</dbReference>
<dbReference type="EnsemblMetazoa" id="XM_022810398">
    <property type="protein sequence ID" value="XP_022666133"/>
    <property type="gene ID" value="LOC111252463"/>
</dbReference>
<dbReference type="InterPro" id="IPR052100">
    <property type="entry name" value="SV-ATPase_mito-regulator"/>
</dbReference>
<dbReference type="InterPro" id="IPR013154">
    <property type="entry name" value="ADH-like_N"/>
</dbReference>
<evidence type="ECO:0000313" key="4">
    <source>
        <dbReference type="EnsemblMetazoa" id="XP_022666133"/>
    </source>
</evidence>
<dbReference type="Pfam" id="PF08240">
    <property type="entry name" value="ADH_N"/>
    <property type="match status" value="1"/>
</dbReference>
<organism evidence="4 5">
    <name type="scientific">Varroa destructor</name>
    <name type="common">Honeybee mite</name>
    <dbReference type="NCBI Taxonomy" id="109461"/>
    <lineage>
        <taxon>Eukaryota</taxon>
        <taxon>Metazoa</taxon>
        <taxon>Ecdysozoa</taxon>
        <taxon>Arthropoda</taxon>
        <taxon>Chelicerata</taxon>
        <taxon>Arachnida</taxon>
        <taxon>Acari</taxon>
        <taxon>Parasitiformes</taxon>
        <taxon>Mesostigmata</taxon>
        <taxon>Gamasina</taxon>
        <taxon>Dermanyssoidea</taxon>
        <taxon>Varroidae</taxon>
        <taxon>Varroa</taxon>
    </lineage>
</organism>
<dbReference type="OMA" id="LVHPVID"/>
<feature type="region of interest" description="Disordered" evidence="2">
    <location>
        <begin position="382"/>
        <end position="472"/>
    </location>
</feature>
<protein>
    <recommendedName>
        <fullName evidence="3">Enoyl reductase (ER) domain-containing protein</fullName>
    </recommendedName>
</protein>
<dbReference type="Gene3D" id="3.40.50.720">
    <property type="entry name" value="NAD(P)-binding Rossmann-like Domain"/>
    <property type="match status" value="1"/>
</dbReference>
<dbReference type="AlphaFoldDB" id="A0A7M7KI23"/>
<dbReference type="SMART" id="SM00829">
    <property type="entry name" value="PKS_ER"/>
    <property type="match status" value="1"/>
</dbReference>
<dbReference type="PANTHER" id="PTHR44054:SF2">
    <property type="entry name" value="SYNAPTIC VESICLE MEMBRANE PROTEIN VAT-1 HOMOLOG-LIKE"/>
    <property type="match status" value="1"/>
</dbReference>
<dbReference type="InterPro" id="IPR011032">
    <property type="entry name" value="GroES-like_sf"/>
</dbReference>
<dbReference type="SUPFAM" id="SSF51735">
    <property type="entry name" value="NAD(P)-binding Rossmann-fold domains"/>
    <property type="match status" value="1"/>
</dbReference>
<dbReference type="OrthoDB" id="203908at2759"/>
<dbReference type="GeneID" id="111252463"/>
<dbReference type="InterPro" id="IPR020843">
    <property type="entry name" value="ER"/>
</dbReference>
<dbReference type="PANTHER" id="PTHR44054">
    <property type="entry name" value="SYNAPTIC VESICLE MEMBRANE PROTEIN VAT-1 HOMOLOG-LIKE"/>
    <property type="match status" value="1"/>
</dbReference>
<evidence type="ECO:0000259" key="3">
    <source>
        <dbReference type="SMART" id="SM00829"/>
    </source>
</evidence>
<reference evidence="4" key="1">
    <citation type="submission" date="2021-01" db="UniProtKB">
        <authorList>
            <consortium name="EnsemblMetazoa"/>
        </authorList>
    </citation>
    <scope>IDENTIFICATION</scope>
</reference>
<proteinExistence type="predicted"/>
<keyword evidence="5" id="KW-1185">Reference proteome</keyword>
<dbReference type="SUPFAM" id="SSF50129">
    <property type="entry name" value="GroES-like"/>
    <property type="match status" value="1"/>
</dbReference>
<feature type="domain" description="Enoyl reductase (ER)" evidence="3">
    <location>
        <begin position="55"/>
        <end position="382"/>
    </location>
</feature>
<dbReference type="EnsemblMetazoa" id="XM_022810399">
    <property type="protein sequence ID" value="XP_022666134"/>
    <property type="gene ID" value="LOC111252463"/>
</dbReference>
<dbReference type="InterPro" id="IPR036291">
    <property type="entry name" value="NAD(P)-bd_dom_sf"/>
</dbReference>
<dbReference type="Proteomes" id="UP000594260">
    <property type="component" value="Unplaced"/>
</dbReference>
<dbReference type="RefSeq" id="XP_022666134.1">
    <property type="nucleotide sequence ID" value="XM_022810399.1"/>
</dbReference>
<dbReference type="GO" id="GO:0016491">
    <property type="term" value="F:oxidoreductase activity"/>
    <property type="evidence" value="ECO:0007669"/>
    <property type="project" value="UniProtKB-KW"/>
</dbReference>
<evidence type="ECO:0000256" key="2">
    <source>
        <dbReference type="SAM" id="MobiDB-lite"/>
    </source>
</evidence>
<evidence type="ECO:0000256" key="1">
    <source>
        <dbReference type="ARBA" id="ARBA00023002"/>
    </source>
</evidence>
<keyword evidence="1" id="KW-0560">Oxidoreductase</keyword>
<name>A0A7M7KI23_VARDE</name>
<evidence type="ECO:0000313" key="5">
    <source>
        <dbReference type="Proteomes" id="UP000594260"/>
    </source>
</evidence>
<dbReference type="CDD" id="cd08275">
    <property type="entry name" value="MDR3"/>
    <property type="match status" value="1"/>
</dbReference>
<dbReference type="KEGG" id="vde:111252463"/>
<dbReference type="Gene3D" id="3.90.180.10">
    <property type="entry name" value="Medium-chain alcohol dehydrogenases, catalytic domain"/>
    <property type="match status" value="1"/>
</dbReference>
<accession>A0A7M7KI23</accession>
<dbReference type="RefSeq" id="XP_022666133.1">
    <property type="nucleotide sequence ID" value="XM_022810398.1"/>
</dbReference>
<dbReference type="InParanoid" id="A0A7M7KI23"/>
<sequence length="472" mass="51727">MTETETAKAATDSMPVEDAAGATAIAATGKKDEVKAEEAVPAVKEMRAIVLSSFGGLKSVKILNRPQPTAAEDEVLVRVNCSGLNFLDLMTRLGAIDNLPKAPFTMGCELAGVVEAVGEKVESFVVGQRVCAISDMKAWAELVAVPAKHCYPIPDGVSYQDAAALLVNYTVAHALLFDVANLCEGQIILIHSIGGGVGQALAQLSKMVPDVTVIGTASKAKHEQLKDVCQHLLERESCYVTQVKKIAESGVDLVLDCSCGEDVNKGYALLKPMGRYVLYGTSFFVSGETKNLFSFAKSWWQVDRINPIKLYDDNKSISGFNLRHLLFQQGQHEYVARKVQTVFELFKASKISPVIDSVWAFEDIAEAMQKMHDRRNLGKLLLDPAQAPKPRPAEPEKPVKVGRKESKKEKRNKEKKEADKENGDKKDIKDKKDEKTEGDKDKKENGDAKDDTKKDDKATTNGEAEKDGEKKE</sequence>